<dbReference type="PANTHER" id="PTHR42085:SF1">
    <property type="entry name" value="F-BOX DOMAIN-CONTAINING PROTEIN"/>
    <property type="match status" value="1"/>
</dbReference>
<evidence type="ECO:0000259" key="1">
    <source>
        <dbReference type="Pfam" id="PF24864"/>
    </source>
</evidence>
<sequence>MKDSLFGDKVVWHDERPISTKSPSRLSAREAEAITVKNQTDSPFLCLPAELRIQIYNYALRAIHIQVDKTPGHTGSRLRLYVCLTGDVSESFRGIEWNATPSLGFSSFNLWHVDRTCRQMRSEIGLLPYKLNEFHVTLQTLGFFLSKLPQKIKEVITNIVINIDGHLWAPAKEQFEGLRTFTALETIVLDCASAQTYMPIRAGMIKVWIKSITGKNARASCHCPIPSFMEADVMS</sequence>
<dbReference type="AlphaFoldDB" id="A0A6S6VZ53"/>
<dbReference type="EMBL" id="HG992979">
    <property type="protein sequence ID" value="CAE7027096.1"/>
    <property type="molecule type" value="Genomic_DNA"/>
</dbReference>
<proteinExistence type="predicted"/>
<dbReference type="Pfam" id="PF24864">
    <property type="entry name" value="DUF7730"/>
    <property type="match status" value="1"/>
</dbReference>
<dbReference type="PANTHER" id="PTHR42085">
    <property type="entry name" value="F-BOX DOMAIN-CONTAINING PROTEIN"/>
    <property type="match status" value="1"/>
</dbReference>
<feature type="domain" description="DUF7730" evidence="1">
    <location>
        <begin position="38"/>
        <end position="162"/>
    </location>
</feature>
<name>A0A6S6VZ53_9PLEO</name>
<dbReference type="Proteomes" id="UP000472372">
    <property type="component" value="Chromosome 3"/>
</dbReference>
<dbReference type="InterPro" id="IPR056632">
    <property type="entry name" value="DUF7730"/>
</dbReference>
<protein>
    <recommendedName>
        <fullName evidence="1">DUF7730 domain-containing protein</fullName>
    </recommendedName>
</protein>
<gene>
    <name evidence="2" type="ORF">PTTW11_04188</name>
</gene>
<evidence type="ECO:0000313" key="3">
    <source>
        <dbReference type="Proteomes" id="UP000472372"/>
    </source>
</evidence>
<reference evidence="2" key="1">
    <citation type="submission" date="2021-02" db="EMBL/GenBank/DDBJ databases">
        <authorList>
            <person name="Syme A R."/>
            <person name="Syme A R."/>
            <person name="Moolhuijzen P."/>
        </authorList>
    </citation>
    <scope>NUCLEOTIDE SEQUENCE</scope>
    <source>
        <strain evidence="2">W1-1</strain>
    </source>
</reference>
<evidence type="ECO:0000313" key="2">
    <source>
        <dbReference type="EMBL" id="CAE7027096.1"/>
    </source>
</evidence>
<dbReference type="InterPro" id="IPR038883">
    <property type="entry name" value="AN11006-like"/>
</dbReference>
<accession>A0A6S6VZ53</accession>
<organism evidence="2 3">
    <name type="scientific">Pyrenophora teres f. teres</name>
    <dbReference type="NCBI Taxonomy" id="97479"/>
    <lineage>
        <taxon>Eukaryota</taxon>
        <taxon>Fungi</taxon>
        <taxon>Dikarya</taxon>
        <taxon>Ascomycota</taxon>
        <taxon>Pezizomycotina</taxon>
        <taxon>Dothideomycetes</taxon>
        <taxon>Pleosporomycetidae</taxon>
        <taxon>Pleosporales</taxon>
        <taxon>Pleosporineae</taxon>
        <taxon>Pleosporaceae</taxon>
        <taxon>Pyrenophora</taxon>
    </lineage>
</organism>